<dbReference type="SUPFAM" id="SSF69279">
    <property type="entry name" value="Phage tail proteins"/>
    <property type="match status" value="2"/>
</dbReference>
<evidence type="ECO:0000256" key="1">
    <source>
        <dbReference type="ARBA" id="ARBA00005558"/>
    </source>
</evidence>
<evidence type="ECO:0000259" key="4">
    <source>
        <dbReference type="Pfam" id="PF13296"/>
    </source>
</evidence>
<sequence length="854" mass="94287">MDTTLDNWLALFDGHTRYHLEINDSILKPDVLNFHGREALNAPFEWRIEFTTPQKGIGREDVMLKYATLSMLSGRVVQGIITGFEVLKETVDQTHFAVTLSSRLALLSHTRRCAVWQNVSVPELVEQVLRSHGLEGADFEFRLERTYPVRELITQWQETDLQFIQRILAEDGIWFRAGVNTTTGLDTVTFADSQLQYQFDVRLPYCEPSALHDGAVEAVWNARVWHHTVTGRVSTRDYNYRTASTPMDATASVRNEAATTGEHYRYAAPYREAGDDTTSDPETESGAFYARINHEHALNNAIRLHLFSNASHLTPGMVLETGDSDVPELKEGMVITLTTFRAARDTRLHVSVWGMPYSEQCCFRPEPVPRPLIAGTLTARVESDEKNAPYAHLDETGRYRVKLNFSREDAEQGYNYLWIRQAKPYAGETYGWHTPLIDGTEVGIAFDGGDPDRPYIAHAFHDSEHPDVVTRDNRSQNILRTAGQNELRMEDLRQSEHIALSTPFGATALSQGHIVDTENEPRGTGFELRTDEFGVIRVAKGLLVTADGKVHGEGDVLDMDVALREIEAVRAQIEGLATATRQAKALEADIASQQAMFSTRLKTLNEMIHFSAPEGIAFTSAEHLQLAAAKNVALNAGGDISIGTQGHITGLAGDSVGVFAQHGKLSLISAQGPVQFQAQNGVMHLSAEQKLTLISAKEMLLAGKKRIRLVGGGSSILIEQGQIKYETAGTYTRKASRLDTEGGASQTPDVPWLADPLKDRNDALMQYLYHDDAPVVGAPFTATLADGSVRTGNLDGAGYLHLDDIPDGPMTVEMGPDVRGYLRKYNTDNQQFIGSSVSESDIDVLITKHSGGVE</sequence>
<evidence type="ECO:0000259" key="2">
    <source>
        <dbReference type="Pfam" id="PF04717"/>
    </source>
</evidence>
<dbReference type="NCBIfam" id="TIGR03361">
    <property type="entry name" value="VI_Rhs_Vgr"/>
    <property type="match status" value="1"/>
</dbReference>
<dbReference type="SUPFAM" id="SSF69255">
    <property type="entry name" value="gp5 N-terminal domain-like"/>
    <property type="match status" value="1"/>
</dbReference>
<protein>
    <submittedName>
        <fullName evidence="5">Uncharacterized protein conserved in bacteria</fullName>
    </submittedName>
</protein>
<name>A0A447V300_9ENTR</name>
<organism evidence="5 6">
    <name type="scientific">Cedecea lapagei</name>
    <dbReference type="NCBI Taxonomy" id="158823"/>
    <lineage>
        <taxon>Bacteria</taxon>
        <taxon>Pseudomonadati</taxon>
        <taxon>Pseudomonadota</taxon>
        <taxon>Gammaproteobacteria</taxon>
        <taxon>Enterobacterales</taxon>
        <taxon>Enterobacteriaceae</taxon>
        <taxon>Cedecea</taxon>
    </lineage>
</organism>
<proteinExistence type="inferred from homology"/>
<evidence type="ECO:0000313" key="5">
    <source>
        <dbReference type="EMBL" id="VEB98088.1"/>
    </source>
</evidence>
<evidence type="ECO:0000259" key="3">
    <source>
        <dbReference type="Pfam" id="PF10106"/>
    </source>
</evidence>
<dbReference type="EMBL" id="LR134201">
    <property type="protein sequence ID" value="VEB98088.1"/>
    <property type="molecule type" value="Genomic_DNA"/>
</dbReference>
<accession>A0A447V300</accession>
<dbReference type="Pfam" id="PF13296">
    <property type="entry name" value="T6SS_Vgr"/>
    <property type="match status" value="1"/>
</dbReference>
<dbReference type="Gene3D" id="3.55.50.10">
    <property type="entry name" value="Baseplate protein-like domains"/>
    <property type="match status" value="1"/>
</dbReference>
<dbReference type="InterPro" id="IPR006533">
    <property type="entry name" value="T6SS_Vgr_RhsGE"/>
</dbReference>
<dbReference type="InterPro" id="IPR037026">
    <property type="entry name" value="Vgr_OB-fold_dom_sf"/>
</dbReference>
<evidence type="ECO:0000313" key="6">
    <source>
        <dbReference type="Proteomes" id="UP000274122"/>
    </source>
</evidence>
<feature type="domain" description="DUF2345" evidence="3">
    <location>
        <begin position="607"/>
        <end position="744"/>
    </location>
</feature>
<dbReference type="Gene3D" id="4.10.220.110">
    <property type="match status" value="1"/>
</dbReference>
<comment type="similarity">
    <text evidence="1">Belongs to the VgrG protein family.</text>
</comment>
<keyword evidence="6" id="KW-1185">Reference proteome</keyword>
<dbReference type="InterPro" id="IPR006531">
    <property type="entry name" value="Gp5/Vgr_OB"/>
</dbReference>
<dbReference type="KEGG" id="clap:NCTC11466_02490"/>
<dbReference type="InterPro" id="IPR018769">
    <property type="entry name" value="VgrG2_DUF2345"/>
</dbReference>
<dbReference type="RefSeq" id="WP_126356460.1">
    <property type="nucleotide sequence ID" value="NZ_LR134201.1"/>
</dbReference>
<dbReference type="Proteomes" id="UP000274122">
    <property type="component" value="Chromosome"/>
</dbReference>
<dbReference type="OrthoDB" id="6710627at2"/>
<dbReference type="NCBIfam" id="TIGR01646">
    <property type="entry name" value="vgr_GE"/>
    <property type="match status" value="1"/>
</dbReference>
<dbReference type="AlphaFoldDB" id="A0A447V300"/>
<feature type="domain" description="Gp5/Type VI secretion system Vgr protein OB-fold" evidence="2">
    <location>
        <begin position="394"/>
        <end position="459"/>
    </location>
</feature>
<feature type="domain" description="Putative type VI secretion system Rhs element associated Vgr" evidence="4">
    <location>
        <begin position="480"/>
        <end position="578"/>
    </location>
</feature>
<dbReference type="InterPro" id="IPR028244">
    <property type="entry name" value="T6SS_Rhs_Vgr_dom"/>
</dbReference>
<gene>
    <name evidence="5" type="ORF">NCTC11466_02490</name>
</gene>
<dbReference type="Pfam" id="PF04717">
    <property type="entry name" value="Phage_base_V"/>
    <property type="match status" value="1"/>
</dbReference>
<dbReference type="InterPro" id="IPR017847">
    <property type="entry name" value="T6SS_RhsGE_Vgr_subset"/>
</dbReference>
<dbReference type="Gene3D" id="2.40.50.230">
    <property type="entry name" value="Gp5 N-terminal domain"/>
    <property type="match status" value="1"/>
</dbReference>
<dbReference type="Pfam" id="PF05954">
    <property type="entry name" value="Phage_GPD"/>
    <property type="match status" value="1"/>
</dbReference>
<dbReference type="Pfam" id="PF10106">
    <property type="entry name" value="DUF2345"/>
    <property type="match status" value="1"/>
</dbReference>
<reference evidence="5 6" key="1">
    <citation type="submission" date="2018-12" db="EMBL/GenBank/DDBJ databases">
        <authorList>
            <consortium name="Pathogen Informatics"/>
        </authorList>
    </citation>
    <scope>NUCLEOTIDE SEQUENCE [LARGE SCALE GENOMIC DNA]</scope>
    <source>
        <strain evidence="5 6">NCTC11466</strain>
    </source>
</reference>
<dbReference type="Gene3D" id="2.30.110.50">
    <property type="match status" value="1"/>
</dbReference>